<keyword evidence="6" id="KW-1185">Reference proteome</keyword>
<dbReference type="PANTHER" id="PTHR43023">
    <property type="entry name" value="PROTEIN TRIGALACTOSYLDIACYLGLYCEROL 3, CHLOROPLASTIC"/>
    <property type="match status" value="1"/>
</dbReference>
<name>A0A1T5HGT7_9BACT</name>
<dbReference type="STRING" id="889453.SAMN03080601_02305"/>
<dbReference type="GO" id="GO:0016887">
    <property type="term" value="F:ATP hydrolysis activity"/>
    <property type="evidence" value="ECO:0007669"/>
    <property type="project" value="InterPro"/>
</dbReference>
<dbReference type="GO" id="GO:0005524">
    <property type="term" value="F:ATP binding"/>
    <property type="evidence" value="ECO:0007669"/>
    <property type="project" value="UniProtKB-KW"/>
</dbReference>
<sequence length="249" mass="27272">MIEVKGLTASFDDRQVLKNVSFTVNEKEIAVILGGSGSGKSTIFRHMLRLYDVPYKTIRIFDKDIADLNESEQLEFFMKLGVFYQNGALLNSLTVGENVALALEQHTSLPPDIIENIVRTKLELVHLGDAYQLFPSQLSGGMLKRAALARAIIMDPPLLFCDEPGAGLDPVSLASLDQLILNLRNLLGITVVMVTHEVSSILRIADKIIFLDDGVIAFKGTPEDALKSDIPVVKDFFSKGTGATLTTDH</sequence>
<dbReference type="EMBL" id="FUYV01000013">
    <property type="protein sequence ID" value="SKC19918.1"/>
    <property type="molecule type" value="Genomic_DNA"/>
</dbReference>
<dbReference type="Gene3D" id="3.40.50.300">
    <property type="entry name" value="P-loop containing nucleotide triphosphate hydrolases"/>
    <property type="match status" value="1"/>
</dbReference>
<dbReference type="PANTHER" id="PTHR43023:SF3">
    <property type="entry name" value="PROTEIN TRIGALACTOSYLDIACYLGLYCEROL 3, CHLOROPLASTIC"/>
    <property type="match status" value="1"/>
</dbReference>
<gene>
    <name evidence="5" type="ORF">SAMN03080601_02305</name>
</gene>
<organism evidence="5 6">
    <name type="scientific">Alkalitalea saponilacus</name>
    <dbReference type="NCBI Taxonomy" id="889453"/>
    <lineage>
        <taxon>Bacteria</taxon>
        <taxon>Pseudomonadati</taxon>
        <taxon>Bacteroidota</taxon>
        <taxon>Bacteroidia</taxon>
        <taxon>Marinilabiliales</taxon>
        <taxon>Marinilabiliaceae</taxon>
        <taxon>Alkalitalea</taxon>
    </lineage>
</organism>
<dbReference type="InterPro" id="IPR003439">
    <property type="entry name" value="ABC_transporter-like_ATP-bd"/>
</dbReference>
<dbReference type="SMART" id="SM00382">
    <property type="entry name" value="AAA"/>
    <property type="match status" value="1"/>
</dbReference>
<evidence type="ECO:0000256" key="2">
    <source>
        <dbReference type="ARBA" id="ARBA00022741"/>
    </source>
</evidence>
<evidence type="ECO:0000256" key="3">
    <source>
        <dbReference type="ARBA" id="ARBA00022840"/>
    </source>
</evidence>
<evidence type="ECO:0000256" key="1">
    <source>
        <dbReference type="ARBA" id="ARBA00022448"/>
    </source>
</evidence>
<evidence type="ECO:0000259" key="4">
    <source>
        <dbReference type="PROSITE" id="PS50893"/>
    </source>
</evidence>
<dbReference type="SUPFAM" id="SSF52540">
    <property type="entry name" value="P-loop containing nucleoside triphosphate hydrolases"/>
    <property type="match status" value="1"/>
</dbReference>
<keyword evidence="1" id="KW-0813">Transport</keyword>
<reference evidence="5 6" key="1">
    <citation type="submission" date="2017-02" db="EMBL/GenBank/DDBJ databases">
        <authorList>
            <person name="Peterson S.W."/>
        </authorList>
    </citation>
    <scope>NUCLEOTIDE SEQUENCE [LARGE SCALE GENOMIC DNA]</scope>
    <source>
        <strain evidence="5 6">DSM 24412</strain>
    </source>
</reference>
<dbReference type="InterPro" id="IPR017871">
    <property type="entry name" value="ABC_transporter-like_CS"/>
</dbReference>
<dbReference type="PROSITE" id="PS50893">
    <property type="entry name" value="ABC_TRANSPORTER_2"/>
    <property type="match status" value="1"/>
</dbReference>
<dbReference type="InterPro" id="IPR027417">
    <property type="entry name" value="P-loop_NTPase"/>
</dbReference>
<proteinExistence type="predicted"/>
<dbReference type="Proteomes" id="UP000191055">
    <property type="component" value="Unassembled WGS sequence"/>
</dbReference>
<evidence type="ECO:0000313" key="6">
    <source>
        <dbReference type="Proteomes" id="UP000191055"/>
    </source>
</evidence>
<accession>A0A1T5HGT7</accession>
<protein>
    <submittedName>
        <fullName evidence="5">Phospholipid/cholesterol/gamma-HCH transport system ATP-binding protein</fullName>
    </submittedName>
</protein>
<keyword evidence="2" id="KW-0547">Nucleotide-binding</keyword>
<dbReference type="InterPro" id="IPR003593">
    <property type="entry name" value="AAA+_ATPase"/>
</dbReference>
<keyword evidence="3 5" id="KW-0067">ATP-binding</keyword>
<feature type="domain" description="ABC transporter" evidence="4">
    <location>
        <begin position="2"/>
        <end position="238"/>
    </location>
</feature>
<dbReference type="Pfam" id="PF00005">
    <property type="entry name" value="ABC_tran"/>
    <property type="match status" value="1"/>
</dbReference>
<dbReference type="AlphaFoldDB" id="A0A1T5HGT7"/>
<evidence type="ECO:0000313" key="5">
    <source>
        <dbReference type="EMBL" id="SKC19918.1"/>
    </source>
</evidence>
<dbReference type="PROSITE" id="PS00211">
    <property type="entry name" value="ABC_TRANSPORTER_1"/>
    <property type="match status" value="1"/>
</dbReference>